<accession>A0ABD0YC22</accession>
<evidence type="ECO:0008006" key="3">
    <source>
        <dbReference type="Google" id="ProtNLM"/>
    </source>
</evidence>
<evidence type="ECO:0000313" key="2">
    <source>
        <dbReference type="Proteomes" id="UP001558652"/>
    </source>
</evidence>
<evidence type="ECO:0000313" key="1">
    <source>
        <dbReference type="EMBL" id="KAL1115798.1"/>
    </source>
</evidence>
<protein>
    <recommendedName>
        <fullName evidence="3">Secreted protein</fullName>
    </recommendedName>
</protein>
<comment type="caution">
    <text evidence="1">The sequence shown here is derived from an EMBL/GenBank/DDBJ whole genome shotgun (WGS) entry which is preliminary data.</text>
</comment>
<organism evidence="1 2">
    <name type="scientific">Ranatra chinensis</name>
    <dbReference type="NCBI Taxonomy" id="642074"/>
    <lineage>
        <taxon>Eukaryota</taxon>
        <taxon>Metazoa</taxon>
        <taxon>Ecdysozoa</taxon>
        <taxon>Arthropoda</taxon>
        <taxon>Hexapoda</taxon>
        <taxon>Insecta</taxon>
        <taxon>Pterygota</taxon>
        <taxon>Neoptera</taxon>
        <taxon>Paraneoptera</taxon>
        <taxon>Hemiptera</taxon>
        <taxon>Heteroptera</taxon>
        <taxon>Panheteroptera</taxon>
        <taxon>Nepomorpha</taxon>
        <taxon>Nepidae</taxon>
        <taxon>Ranatrinae</taxon>
        <taxon>Ranatra</taxon>
    </lineage>
</organism>
<dbReference type="Proteomes" id="UP001558652">
    <property type="component" value="Unassembled WGS sequence"/>
</dbReference>
<keyword evidence="2" id="KW-1185">Reference proteome</keyword>
<proteinExistence type="predicted"/>
<gene>
    <name evidence="1" type="ORF">AAG570_006088</name>
</gene>
<sequence length="191" mass="20798">MVDTDSLAKVLRVFWLIVTISGTSTLHACVVEKNHRDSATGNSFLIQSFNAEEFHSRLQTRGPKGGRCKTQNIGTANIMWHSRIVLQKSVHSSAANSQLQRPELKDGQCRGTGRNVGPQEEEVGTLLLGGDHFFYVGVLGLRDGRGKVGRVLGDWGKKDVKLHLFSSPPTSHSGRKCFGAWTPPSALSDCG</sequence>
<reference evidence="1 2" key="1">
    <citation type="submission" date="2024-07" db="EMBL/GenBank/DDBJ databases">
        <title>Chromosome-level genome assembly of the water stick insect Ranatra chinensis (Heteroptera: Nepidae).</title>
        <authorList>
            <person name="Liu X."/>
        </authorList>
    </citation>
    <scope>NUCLEOTIDE SEQUENCE [LARGE SCALE GENOMIC DNA]</scope>
    <source>
        <strain evidence="1">Cailab_2021Rc</strain>
        <tissue evidence="1">Muscle</tissue>
    </source>
</reference>
<name>A0ABD0YC22_9HEMI</name>
<dbReference type="AlphaFoldDB" id="A0ABD0YC22"/>
<dbReference type="EMBL" id="JBFDAA010000019">
    <property type="protein sequence ID" value="KAL1115798.1"/>
    <property type="molecule type" value="Genomic_DNA"/>
</dbReference>